<keyword evidence="4 12" id="KW-0808">Transferase</keyword>
<name>A0A2G8JEK1_STIJA</name>
<evidence type="ECO:0000256" key="13">
    <source>
        <dbReference type="SAM" id="MobiDB-lite"/>
    </source>
</evidence>
<dbReference type="PROSITE" id="PS00378">
    <property type="entry name" value="HEXOKINASE_1"/>
    <property type="match status" value="1"/>
</dbReference>
<feature type="non-terminal residue" evidence="16">
    <location>
        <position position="1"/>
    </location>
</feature>
<dbReference type="GO" id="GO:0005524">
    <property type="term" value="F:ATP binding"/>
    <property type="evidence" value="ECO:0007669"/>
    <property type="project" value="UniProtKB-UniRule"/>
</dbReference>
<comment type="catalytic activity">
    <reaction evidence="9">
        <text>a D-hexose + ATP = a D-hexose 6-phosphate + ADP + H(+)</text>
        <dbReference type="Rhea" id="RHEA:22740"/>
        <dbReference type="ChEBI" id="CHEBI:4194"/>
        <dbReference type="ChEBI" id="CHEBI:15378"/>
        <dbReference type="ChEBI" id="CHEBI:30616"/>
        <dbReference type="ChEBI" id="CHEBI:229467"/>
        <dbReference type="ChEBI" id="CHEBI:456216"/>
        <dbReference type="EC" id="2.7.1.1"/>
    </reaction>
    <physiologicalReaction direction="left-to-right" evidence="9">
        <dbReference type="Rhea" id="RHEA:22741"/>
    </physiologicalReaction>
</comment>
<evidence type="ECO:0000256" key="11">
    <source>
        <dbReference type="ARBA" id="ARBA00048160"/>
    </source>
</evidence>
<comment type="pathway">
    <text evidence="1">Carbohydrate degradation; glycolysis; D-glyceraldehyde 3-phosphate and glycerone phosphate from D-glucose: step 1/4.</text>
</comment>
<evidence type="ECO:0000313" key="16">
    <source>
        <dbReference type="EMBL" id="PIK34162.1"/>
    </source>
</evidence>
<evidence type="ECO:0000256" key="12">
    <source>
        <dbReference type="RuleBase" id="RU362007"/>
    </source>
</evidence>
<gene>
    <name evidence="16" type="ORF">BSL78_29015</name>
</gene>
<dbReference type="GO" id="GO:0005739">
    <property type="term" value="C:mitochondrion"/>
    <property type="evidence" value="ECO:0007669"/>
    <property type="project" value="TreeGrafter"/>
</dbReference>
<dbReference type="GO" id="GO:0008865">
    <property type="term" value="F:fructokinase activity"/>
    <property type="evidence" value="ECO:0007669"/>
    <property type="project" value="TreeGrafter"/>
</dbReference>
<dbReference type="EC" id="2.7.1.-" evidence="12"/>
<comment type="catalytic activity">
    <reaction evidence="11">
        <text>D-glucose + ATP = D-glucose 6-phosphate + ADP + H(+)</text>
        <dbReference type="Rhea" id="RHEA:17825"/>
        <dbReference type="ChEBI" id="CHEBI:4167"/>
        <dbReference type="ChEBI" id="CHEBI:15378"/>
        <dbReference type="ChEBI" id="CHEBI:30616"/>
        <dbReference type="ChEBI" id="CHEBI:61548"/>
        <dbReference type="ChEBI" id="CHEBI:456216"/>
        <dbReference type="EC" id="2.7.1.1"/>
    </reaction>
    <physiologicalReaction direction="left-to-right" evidence="11">
        <dbReference type="Rhea" id="RHEA:17826"/>
    </physiologicalReaction>
</comment>
<dbReference type="GO" id="GO:0005829">
    <property type="term" value="C:cytosol"/>
    <property type="evidence" value="ECO:0007669"/>
    <property type="project" value="TreeGrafter"/>
</dbReference>
<dbReference type="GO" id="GO:0006096">
    <property type="term" value="P:glycolytic process"/>
    <property type="evidence" value="ECO:0007669"/>
    <property type="project" value="UniProtKB-UniPathway"/>
</dbReference>
<dbReference type="GO" id="GO:0005536">
    <property type="term" value="F:D-glucose binding"/>
    <property type="evidence" value="ECO:0007669"/>
    <property type="project" value="InterPro"/>
</dbReference>
<keyword evidence="8 12" id="KW-0324">Glycolysis</keyword>
<sequence length="501" mass="55638">FPEWIQVDGKWKRKSDHFRRNISMENFSVDSVLDALHLNLDALRDIQGRMHSDMVKGLGAASNKAAVVKMFPTYVRSLPDGSENGDFFALDLGGSNFRVLLVKLRDGNVEMKSKVYKIATEIMTGTGENLFNYIADCLAEFKKEQGLEGKDLPLGFTFSFPCRQNGLNSASLVTWTKGFSATGVVDQDVAKLLSEACKRRNVNLDIIAVVNDTTGTLMSCAHADSNCYVGLIIGTGTNACYMEALDEVELWNGDKGEPKQTIINMEWGAFGDDGSIEDIRTDFDRELDKITLNQGKQLYEKMISGMYLGEISRQAILKLAKEKLLFNGVVSAELQKPWAFESKFLTDIEKPQKGKVMGKGGRMGAEQARKRKREGCGEKANKGQRFPASIYAFLHRDVSTDGLVCREILRQLNCRDTMEDVTVVRAICSAVSTRAAKLVTAGLAAVIKKMGRKTLTIGVDGSLYKYHPRFHPLMDTFTRELVPEARVKYMLSEDGSGKGQH</sequence>
<comment type="similarity">
    <text evidence="3 12">Belongs to the hexokinase family.</text>
</comment>
<dbReference type="GO" id="GO:0001678">
    <property type="term" value="P:intracellular glucose homeostasis"/>
    <property type="evidence" value="ECO:0007669"/>
    <property type="project" value="InterPro"/>
</dbReference>
<evidence type="ECO:0000259" key="14">
    <source>
        <dbReference type="Pfam" id="PF00349"/>
    </source>
</evidence>
<dbReference type="Proteomes" id="UP000230750">
    <property type="component" value="Unassembled WGS sequence"/>
</dbReference>
<feature type="domain" description="Hexokinase N-terminal" evidence="14">
    <location>
        <begin position="29"/>
        <end position="221"/>
    </location>
</feature>
<evidence type="ECO:0000256" key="9">
    <source>
        <dbReference type="ARBA" id="ARBA00044613"/>
    </source>
</evidence>
<dbReference type="InterPro" id="IPR043129">
    <property type="entry name" value="ATPase_NBD"/>
</dbReference>
<reference evidence="16 17" key="1">
    <citation type="journal article" date="2017" name="PLoS Biol.">
        <title>The sea cucumber genome provides insights into morphological evolution and visceral regeneration.</title>
        <authorList>
            <person name="Zhang X."/>
            <person name="Sun L."/>
            <person name="Yuan J."/>
            <person name="Sun Y."/>
            <person name="Gao Y."/>
            <person name="Zhang L."/>
            <person name="Li S."/>
            <person name="Dai H."/>
            <person name="Hamel J.F."/>
            <person name="Liu C."/>
            <person name="Yu Y."/>
            <person name="Liu S."/>
            <person name="Lin W."/>
            <person name="Guo K."/>
            <person name="Jin S."/>
            <person name="Xu P."/>
            <person name="Storey K.B."/>
            <person name="Huan P."/>
            <person name="Zhang T."/>
            <person name="Zhou Y."/>
            <person name="Zhang J."/>
            <person name="Lin C."/>
            <person name="Li X."/>
            <person name="Xing L."/>
            <person name="Huo D."/>
            <person name="Sun M."/>
            <person name="Wang L."/>
            <person name="Mercier A."/>
            <person name="Li F."/>
            <person name="Yang H."/>
            <person name="Xiang J."/>
        </authorList>
    </citation>
    <scope>NUCLEOTIDE SEQUENCE [LARGE SCALE GENOMIC DNA]</scope>
    <source>
        <strain evidence="16">Shaxun</strain>
        <tissue evidence="16">Muscle</tissue>
    </source>
</reference>
<dbReference type="InterPro" id="IPR019807">
    <property type="entry name" value="Hexokinase_BS"/>
</dbReference>
<keyword evidence="5 12" id="KW-0547">Nucleotide-binding</keyword>
<dbReference type="Gene3D" id="3.40.367.20">
    <property type="match status" value="1"/>
</dbReference>
<dbReference type="UniPathway" id="UPA00242"/>
<dbReference type="InterPro" id="IPR001312">
    <property type="entry name" value="Hexokinase"/>
</dbReference>
<dbReference type="InterPro" id="IPR022673">
    <property type="entry name" value="Hexokinase_C"/>
</dbReference>
<evidence type="ECO:0000256" key="5">
    <source>
        <dbReference type="ARBA" id="ARBA00022741"/>
    </source>
</evidence>
<dbReference type="Gene3D" id="3.30.420.40">
    <property type="match status" value="1"/>
</dbReference>
<dbReference type="PANTHER" id="PTHR19443:SF16">
    <property type="entry name" value="HEXOKINASE TYPE 1-RELATED"/>
    <property type="match status" value="1"/>
</dbReference>
<proteinExistence type="inferred from homology"/>
<dbReference type="PANTHER" id="PTHR19443">
    <property type="entry name" value="HEXOKINASE"/>
    <property type="match status" value="1"/>
</dbReference>
<comment type="pathway">
    <text evidence="2">Carbohydrate metabolism; hexose metabolism.</text>
</comment>
<evidence type="ECO:0000256" key="4">
    <source>
        <dbReference type="ARBA" id="ARBA00022679"/>
    </source>
</evidence>
<dbReference type="FunFam" id="3.40.367.20:FF:000020">
    <property type="entry name" value="Hexokinase-1"/>
    <property type="match status" value="1"/>
</dbReference>
<feature type="domain" description="Hexokinase C-terminal" evidence="15">
    <location>
        <begin position="229"/>
        <end position="352"/>
    </location>
</feature>
<dbReference type="AlphaFoldDB" id="A0A2G8JEK1"/>
<evidence type="ECO:0000313" key="17">
    <source>
        <dbReference type="Proteomes" id="UP000230750"/>
    </source>
</evidence>
<dbReference type="PROSITE" id="PS51748">
    <property type="entry name" value="HEXOKINASE_2"/>
    <property type="match status" value="1"/>
</dbReference>
<dbReference type="UniPathway" id="UPA00109">
    <property type="reaction ID" value="UER00180"/>
</dbReference>
<dbReference type="Pfam" id="PF03727">
    <property type="entry name" value="Hexokinase_2"/>
    <property type="match status" value="2"/>
</dbReference>
<evidence type="ECO:0000256" key="3">
    <source>
        <dbReference type="ARBA" id="ARBA00009225"/>
    </source>
</evidence>
<evidence type="ECO:0000256" key="10">
    <source>
        <dbReference type="ARBA" id="ARBA00047905"/>
    </source>
</evidence>
<dbReference type="GO" id="GO:0004340">
    <property type="term" value="F:glucokinase activity"/>
    <property type="evidence" value="ECO:0007669"/>
    <property type="project" value="TreeGrafter"/>
</dbReference>
<feature type="domain" description="Hexokinase C-terminal" evidence="15">
    <location>
        <begin position="379"/>
        <end position="499"/>
    </location>
</feature>
<dbReference type="CDD" id="cd24019">
    <property type="entry name" value="ASKHA_NBD_HK_meta"/>
    <property type="match status" value="1"/>
</dbReference>
<protein>
    <recommendedName>
        <fullName evidence="12">Phosphotransferase</fullName>
        <ecNumber evidence="12">2.7.1.-</ecNumber>
    </recommendedName>
</protein>
<dbReference type="GO" id="GO:0006006">
    <property type="term" value="P:glucose metabolic process"/>
    <property type="evidence" value="ECO:0007669"/>
    <property type="project" value="TreeGrafter"/>
</dbReference>
<organism evidence="16 17">
    <name type="scientific">Stichopus japonicus</name>
    <name type="common">Sea cucumber</name>
    <dbReference type="NCBI Taxonomy" id="307972"/>
    <lineage>
        <taxon>Eukaryota</taxon>
        <taxon>Metazoa</taxon>
        <taxon>Echinodermata</taxon>
        <taxon>Eleutherozoa</taxon>
        <taxon>Echinozoa</taxon>
        <taxon>Holothuroidea</taxon>
        <taxon>Aspidochirotacea</taxon>
        <taxon>Aspidochirotida</taxon>
        <taxon>Stichopodidae</taxon>
        <taxon>Apostichopus</taxon>
    </lineage>
</organism>
<evidence type="ECO:0000256" key="2">
    <source>
        <dbReference type="ARBA" id="ARBA00005028"/>
    </source>
</evidence>
<dbReference type="STRING" id="307972.A0A2G8JEK1"/>
<dbReference type="SUPFAM" id="SSF53067">
    <property type="entry name" value="Actin-like ATPase domain"/>
    <property type="match status" value="3"/>
</dbReference>
<evidence type="ECO:0000256" key="7">
    <source>
        <dbReference type="ARBA" id="ARBA00022840"/>
    </source>
</evidence>
<keyword evidence="17" id="KW-1185">Reference proteome</keyword>
<keyword evidence="7 12" id="KW-0067">ATP-binding</keyword>
<dbReference type="InterPro" id="IPR022672">
    <property type="entry name" value="Hexokinase_N"/>
</dbReference>
<feature type="region of interest" description="Disordered" evidence="13">
    <location>
        <begin position="353"/>
        <end position="381"/>
    </location>
</feature>
<evidence type="ECO:0000259" key="15">
    <source>
        <dbReference type="Pfam" id="PF03727"/>
    </source>
</evidence>
<keyword evidence="6 12" id="KW-0418">Kinase</keyword>
<dbReference type="Pfam" id="PF00349">
    <property type="entry name" value="Hexokinase_1"/>
    <property type="match status" value="1"/>
</dbReference>
<comment type="caution">
    <text evidence="16">The sequence shown here is derived from an EMBL/GenBank/DDBJ whole genome shotgun (WGS) entry which is preliminary data.</text>
</comment>
<comment type="catalytic activity">
    <reaction evidence="10">
        <text>D-fructose + ATP = D-fructose 6-phosphate + ADP + H(+)</text>
        <dbReference type="Rhea" id="RHEA:16125"/>
        <dbReference type="ChEBI" id="CHEBI:15378"/>
        <dbReference type="ChEBI" id="CHEBI:30616"/>
        <dbReference type="ChEBI" id="CHEBI:37721"/>
        <dbReference type="ChEBI" id="CHEBI:61527"/>
        <dbReference type="ChEBI" id="CHEBI:456216"/>
        <dbReference type="EC" id="2.7.1.1"/>
    </reaction>
    <physiologicalReaction direction="left-to-right" evidence="10">
        <dbReference type="Rhea" id="RHEA:16126"/>
    </physiologicalReaction>
</comment>
<dbReference type="PRINTS" id="PR00475">
    <property type="entry name" value="HEXOKINASE"/>
</dbReference>
<dbReference type="OrthoDB" id="419537at2759"/>
<evidence type="ECO:0000256" key="1">
    <source>
        <dbReference type="ARBA" id="ARBA00004888"/>
    </source>
</evidence>
<evidence type="ECO:0000256" key="8">
    <source>
        <dbReference type="ARBA" id="ARBA00023152"/>
    </source>
</evidence>
<dbReference type="EMBL" id="MRZV01002264">
    <property type="protein sequence ID" value="PIK34162.1"/>
    <property type="molecule type" value="Genomic_DNA"/>
</dbReference>
<dbReference type="SMR" id="A0A2G8JEK1"/>
<evidence type="ECO:0000256" key="6">
    <source>
        <dbReference type="ARBA" id="ARBA00022777"/>
    </source>
</evidence>
<accession>A0A2G8JEK1</accession>
<dbReference type="FunFam" id="3.30.420.40:FF:000095">
    <property type="entry name" value="Phosphotransferase"/>
    <property type="match status" value="1"/>
</dbReference>